<evidence type="ECO:0000256" key="11">
    <source>
        <dbReference type="ARBA" id="ARBA00023180"/>
    </source>
</evidence>
<dbReference type="PROSITE" id="PS50011">
    <property type="entry name" value="PROTEIN_KINASE_DOM"/>
    <property type="match status" value="1"/>
</dbReference>
<evidence type="ECO:0000256" key="12">
    <source>
        <dbReference type="PROSITE-ProRule" id="PRU10141"/>
    </source>
</evidence>
<organism evidence="16 17">
    <name type="scientific">Ziziphus jujuba</name>
    <name type="common">Chinese jujube</name>
    <name type="synonym">Ziziphus sativa</name>
    <dbReference type="NCBI Taxonomy" id="326968"/>
    <lineage>
        <taxon>Eukaryota</taxon>
        <taxon>Viridiplantae</taxon>
        <taxon>Streptophyta</taxon>
        <taxon>Embryophyta</taxon>
        <taxon>Tracheophyta</taxon>
        <taxon>Spermatophyta</taxon>
        <taxon>Magnoliopsida</taxon>
        <taxon>eudicotyledons</taxon>
        <taxon>Gunneridae</taxon>
        <taxon>Pentapetalae</taxon>
        <taxon>rosids</taxon>
        <taxon>fabids</taxon>
        <taxon>Rosales</taxon>
        <taxon>Rhamnaceae</taxon>
        <taxon>Paliureae</taxon>
        <taxon>Ziziphus</taxon>
    </lineage>
</organism>
<dbReference type="InterPro" id="IPR017441">
    <property type="entry name" value="Protein_kinase_ATP_BS"/>
</dbReference>
<keyword evidence="6 12" id="KW-0547">Nucleotide-binding</keyword>
<evidence type="ECO:0000256" key="9">
    <source>
        <dbReference type="ARBA" id="ARBA00022989"/>
    </source>
</evidence>
<accession>A0ABM4AF42</accession>
<gene>
    <name evidence="17" type="primary">LOC107414591</name>
</gene>
<keyword evidence="5 14" id="KW-0732">Signal</keyword>
<feature type="chain" id="PRO_5047197526" evidence="14">
    <location>
        <begin position="31"/>
        <end position="607"/>
    </location>
</feature>
<keyword evidence="11" id="KW-0325">Glycoprotein</keyword>
<dbReference type="SMART" id="SM00220">
    <property type="entry name" value="S_TKc"/>
    <property type="match status" value="1"/>
</dbReference>
<dbReference type="GeneID" id="107414591"/>
<evidence type="ECO:0000256" key="1">
    <source>
        <dbReference type="ARBA" id="ARBA00004479"/>
    </source>
</evidence>
<dbReference type="SUPFAM" id="SSF56112">
    <property type="entry name" value="Protein kinase-like (PK-like)"/>
    <property type="match status" value="1"/>
</dbReference>
<keyword evidence="8 12" id="KW-0067">ATP-binding</keyword>
<keyword evidence="3" id="KW-0808">Transferase</keyword>
<evidence type="ECO:0000256" key="13">
    <source>
        <dbReference type="SAM" id="Phobius"/>
    </source>
</evidence>
<feature type="binding site" evidence="12">
    <location>
        <position position="325"/>
    </location>
    <ligand>
        <name>ATP</name>
        <dbReference type="ChEBI" id="CHEBI:30616"/>
    </ligand>
</feature>
<evidence type="ECO:0000256" key="7">
    <source>
        <dbReference type="ARBA" id="ARBA00022777"/>
    </source>
</evidence>
<dbReference type="Proteomes" id="UP001652623">
    <property type="component" value="Chromosome 8"/>
</dbReference>
<evidence type="ECO:0000256" key="10">
    <source>
        <dbReference type="ARBA" id="ARBA00023136"/>
    </source>
</evidence>
<dbReference type="PROSITE" id="PS00108">
    <property type="entry name" value="PROTEIN_KINASE_ST"/>
    <property type="match status" value="1"/>
</dbReference>
<dbReference type="PANTHER" id="PTHR27009">
    <property type="entry name" value="RUST RESISTANCE KINASE LR10-RELATED"/>
    <property type="match status" value="1"/>
</dbReference>
<feature type="domain" description="Protein kinase" evidence="15">
    <location>
        <begin position="297"/>
        <end position="573"/>
    </location>
</feature>
<evidence type="ECO:0000256" key="14">
    <source>
        <dbReference type="SAM" id="SignalP"/>
    </source>
</evidence>
<dbReference type="Gene3D" id="1.10.510.10">
    <property type="entry name" value="Transferase(Phosphotransferase) domain 1"/>
    <property type="match status" value="1"/>
</dbReference>
<evidence type="ECO:0000256" key="3">
    <source>
        <dbReference type="ARBA" id="ARBA00022679"/>
    </source>
</evidence>
<keyword evidence="7" id="KW-0418">Kinase</keyword>
<evidence type="ECO:0000256" key="8">
    <source>
        <dbReference type="ARBA" id="ARBA00022840"/>
    </source>
</evidence>
<keyword evidence="16" id="KW-1185">Reference proteome</keyword>
<keyword evidence="2" id="KW-0723">Serine/threonine-protein kinase</keyword>
<dbReference type="RefSeq" id="XP_060675342.1">
    <property type="nucleotide sequence ID" value="XM_060819359.1"/>
</dbReference>
<evidence type="ECO:0000256" key="2">
    <source>
        <dbReference type="ARBA" id="ARBA00022527"/>
    </source>
</evidence>
<reference evidence="17" key="1">
    <citation type="submission" date="2025-08" db="UniProtKB">
        <authorList>
            <consortium name="RefSeq"/>
        </authorList>
    </citation>
    <scope>IDENTIFICATION</scope>
    <source>
        <tissue evidence="17">Seedling</tissue>
    </source>
</reference>
<dbReference type="InterPro" id="IPR000719">
    <property type="entry name" value="Prot_kinase_dom"/>
</dbReference>
<evidence type="ECO:0000256" key="4">
    <source>
        <dbReference type="ARBA" id="ARBA00022692"/>
    </source>
</evidence>
<dbReference type="Gene3D" id="3.30.200.20">
    <property type="entry name" value="Phosphorylase Kinase, domain 1"/>
    <property type="match status" value="1"/>
</dbReference>
<evidence type="ECO:0000259" key="15">
    <source>
        <dbReference type="PROSITE" id="PS50011"/>
    </source>
</evidence>
<evidence type="ECO:0000313" key="16">
    <source>
        <dbReference type="Proteomes" id="UP001652623"/>
    </source>
</evidence>
<keyword evidence="10 13" id="KW-0472">Membrane</keyword>
<dbReference type="InterPro" id="IPR025287">
    <property type="entry name" value="WAK_GUB"/>
</dbReference>
<protein>
    <submittedName>
        <fullName evidence="17">Rust resistance kinase Lr10-like</fullName>
    </submittedName>
</protein>
<dbReference type="InterPro" id="IPR045874">
    <property type="entry name" value="LRK10/LRL21-25-like"/>
</dbReference>
<sequence>MILVSLEIMLALWFCILLLLVAFFIQLGEGGEAQNPCERVERCGYQDIKFPFRLKGRHPDHCGYPGFELSCTEKRQTVLELPNSPTKFYVYWIGYENQELEFYDPENCTLTNIHLPVSPFHFNETNSNFFLLNCSTLERKKHSDENFGMITCLSGPTFQIYAVDSAGYFLDDLPIVQCSIVDKKTLYFPNSLIWFEPDCTLCERNKKSCRLKSNGTGAETECFLPVIQGKNESRKFVASGVCIGAFVLVVVIILGYRDYSIKKLEKESELRIQSFLEDYKALKPSRYSYADIKRITDQFKDKLGQGAYGTVYKGKLSADCSVAVKILNSTKGDGEDFINEVGTMGRIHHVNVVRLVGFCADGFQRALVYQFLPNGSLQKYISLPDTDHFLGWEKLQDIALGIAKGIEYLHQGCDQQILHFDIKPHNILLDHNFTPKISDFGLAKLCSKEQSMVSMNTARGTIGYIAPEVFSRNFGKVSYKSDVYSFGMLLLEMVGGRKNTDVGAEDTGEIYYPEWIYNLLDEGEDLRIHIEKEGDAKIAKNLAIVGLWCIQWYPVDRPSMKVVLHMLEAEEELSVPPNPFGSVGPTKTTRTVVAAKLVNTQLEAIAE</sequence>
<evidence type="ECO:0000313" key="17">
    <source>
        <dbReference type="RefSeq" id="XP_060675342.1"/>
    </source>
</evidence>
<dbReference type="InterPro" id="IPR011009">
    <property type="entry name" value="Kinase-like_dom_sf"/>
</dbReference>
<dbReference type="PROSITE" id="PS00107">
    <property type="entry name" value="PROTEIN_KINASE_ATP"/>
    <property type="match status" value="1"/>
</dbReference>
<feature type="transmembrane region" description="Helical" evidence="13">
    <location>
        <begin position="236"/>
        <end position="256"/>
    </location>
</feature>
<comment type="subcellular location">
    <subcellularLocation>
        <location evidence="1">Membrane</location>
        <topology evidence="1">Single-pass type I membrane protein</topology>
    </subcellularLocation>
</comment>
<dbReference type="Pfam" id="PF13947">
    <property type="entry name" value="GUB_WAK_bind"/>
    <property type="match status" value="1"/>
</dbReference>
<dbReference type="Pfam" id="PF00069">
    <property type="entry name" value="Pkinase"/>
    <property type="match status" value="1"/>
</dbReference>
<evidence type="ECO:0000256" key="5">
    <source>
        <dbReference type="ARBA" id="ARBA00022729"/>
    </source>
</evidence>
<name>A0ABM4AF42_ZIZJJ</name>
<keyword evidence="9 13" id="KW-1133">Transmembrane helix</keyword>
<feature type="signal peptide" evidence="14">
    <location>
        <begin position="1"/>
        <end position="30"/>
    </location>
</feature>
<keyword evidence="4 13" id="KW-0812">Transmembrane</keyword>
<evidence type="ECO:0000256" key="6">
    <source>
        <dbReference type="ARBA" id="ARBA00022741"/>
    </source>
</evidence>
<dbReference type="InterPro" id="IPR008271">
    <property type="entry name" value="Ser/Thr_kinase_AS"/>
</dbReference>
<proteinExistence type="predicted"/>